<dbReference type="InterPro" id="IPR001398">
    <property type="entry name" value="Macrophage_inhib_fac"/>
</dbReference>
<dbReference type="FunCoup" id="K3WCS7">
    <property type="interactions" value="3"/>
</dbReference>
<reference evidence="3" key="1">
    <citation type="journal article" date="2010" name="Genome Biol.">
        <title>Genome sequence of the necrotrophic plant pathogen Pythium ultimum reveals original pathogenicity mechanisms and effector repertoire.</title>
        <authorList>
            <person name="Levesque C.A."/>
            <person name="Brouwer H."/>
            <person name="Cano L."/>
            <person name="Hamilton J.P."/>
            <person name="Holt C."/>
            <person name="Huitema E."/>
            <person name="Raffaele S."/>
            <person name="Robideau G.P."/>
            <person name="Thines M."/>
            <person name="Win J."/>
            <person name="Zerillo M.M."/>
            <person name="Beakes G.W."/>
            <person name="Boore J.L."/>
            <person name="Busam D."/>
            <person name="Dumas B."/>
            <person name="Ferriera S."/>
            <person name="Fuerstenberg S.I."/>
            <person name="Gachon C.M."/>
            <person name="Gaulin E."/>
            <person name="Govers F."/>
            <person name="Grenville-Briggs L."/>
            <person name="Horner N."/>
            <person name="Hostetler J."/>
            <person name="Jiang R.H."/>
            <person name="Johnson J."/>
            <person name="Krajaejun T."/>
            <person name="Lin H."/>
            <person name="Meijer H.J."/>
            <person name="Moore B."/>
            <person name="Morris P."/>
            <person name="Phuntmart V."/>
            <person name="Puiu D."/>
            <person name="Shetty J."/>
            <person name="Stajich J.E."/>
            <person name="Tripathy S."/>
            <person name="Wawra S."/>
            <person name="van West P."/>
            <person name="Whitty B.R."/>
            <person name="Coutinho P.M."/>
            <person name="Henrissat B."/>
            <person name="Martin F."/>
            <person name="Thomas P.D."/>
            <person name="Tyler B.M."/>
            <person name="De Vries R.P."/>
            <person name="Kamoun S."/>
            <person name="Yandell M."/>
            <person name="Tisserat N."/>
            <person name="Buell C.R."/>
        </authorList>
    </citation>
    <scope>NUCLEOTIDE SEQUENCE</scope>
    <source>
        <strain evidence="3">DAOM:BR144</strain>
    </source>
</reference>
<dbReference type="EnsemblProtists" id="PYU1_T002768">
    <property type="protein sequence ID" value="PYU1_T002768"/>
    <property type="gene ID" value="PYU1_G002765"/>
</dbReference>
<accession>K3WCS7</accession>
<keyword evidence="3" id="KW-1185">Reference proteome</keyword>
<dbReference type="Proteomes" id="UP000019132">
    <property type="component" value="Unassembled WGS sequence"/>
</dbReference>
<name>K3WCS7_GLOUD</name>
<dbReference type="Gene3D" id="3.30.429.10">
    <property type="entry name" value="Macrophage Migration Inhibitory Factor"/>
    <property type="match status" value="1"/>
</dbReference>
<dbReference type="HOGENOM" id="CLU_2595113_0_0_1"/>
<comment type="similarity">
    <text evidence="1">Belongs to the MIF family.</text>
</comment>
<evidence type="ECO:0008006" key="4">
    <source>
        <dbReference type="Google" id="ProtNLM"/>
    </source>
</evidence>
<dbReference type="InParanoid" id="K3WCS7"/>
<dbReference type="VEuPathDB" id="FungiDB:PYU1_G002765"/>
<dbReference type="Pfam" id="PF01187">
    <property type="entry name" value="MIF"/>
    <property type="match status" value="1"/>
</dbReference>
<proteinExistence type="inferred from homology"/>
<reference evidence="2" key="3">
    <citation type="submission" date="2015-02" db="UniProtKB">
        <authorList>
            <consortium name="EnsemblProtists"/>
        </authorList>
    </citation>
    <scope>IDENTIFICATION</scope>
    <source>
        <strain evidence="2">DAOM BR144</strain>
    </source>
</reference>
<dbReference type="SUPFAM" id="SSF55331">
    <property type="entry name" value="Tautomerase/MIF"/>
    <property type="match status" value="1"/>
</dbReference>
<evidence type="ECO:0000313" key="3">
    <source>
        <dbReference type="Proteomes" id="UP000019132"/>
    </source>
</evidence>
<dbReference type="AlphaFoldDB" id="K3WCS7"/>
<organism evidence="2 3">
    <name type="scientific">Globisporangium ultimum (strain ATCC 200006 / CBS 805.95 / DAOM BR144)</name>
    <name type="common">Pythium ultimum</name>
    <dbReference type="NCBI Taxonomy" id="431595"/>
    <lineage>
        <taxon>Eukaryota</taxon>
        <taxon>Sar</taxon>
        <taxon>Stramenopiles</taxon>
        <taxon>Oomycota</taxon>
        <taxon>Peronosporomycetes</taxon>
        <taxon>Pythiales</taxon>
        <taxon>Pythiaceae</taxon>
        <taxon>Globisporangium</taxon>
    </lineage>
</organism>
<dbReference type="InterPro" id="IPR014347">
    <property type="entry name" value="Tautomerase/MIF_sf"/>
</dbReference>
<protein>
    <recommendedName>
        <fullName evidence="4">4-oxalocrotonate tautomerase domain-containing protein</fullName>
    </recommendedName>
</protein>
<sequence>MAKLSLDQTTLFGGSDTASAYVQIRCIGQISKEHNTKSVQVLTTKVTELLGVPAERVFVIFEDIPAMNWGVSAVTVDTLL</sequence>
<evidence type="ECO:0000256" key="1">
    <source>
        <dbReference type="ARBA" id="ARBA00005851"/>
    </source>
</evidence>
<reference evidence="3" key="2">
    <citation type="submission" date="2010-04" db="EMBL/GenBank/DDBJ databases">
        <authorList>
            <person name="Buell R."/>
            <person name="Hamilton J."/>
            <person name="Hostetler J."/>
        </authorList>
    </citation>
    <scope>NUCLEOTIDE SEQUENCE [LARGE SCALE GENOMIC DNA]</scope>
    <source>
        <strain evidence="3">DAOM:BR144</strain>
    </source>
</reference>
<evidence type="ECO:0000313" key="2">
    <source>
        <dbReference type="EnsemblProtists" id="PYU1_T002768"/>
    </source>
</evidence>
<dbReference type="EMBL" id="GL376628">
    <property type="status" value="NOT_ANNOTATED_CDS"/>
    <property type="molecule type" value="Genomic_DNA"/>
</dbReference>